<proteinExistence type="predicted"/>
<evidence type="ECO:0000256" key="3">
    <source>
        <dbReference type="ARBA" id="ARBA00022676"/>
    </source>
</evidence>
<keyword evidence="3 10" id="KW-0328">Glycosyltransferase</keyword>
<feature type="transmembrane region" description="Helical" evidence="8">
    <location>
        <begin position="327"/>
        <end position="345"/>
    </location>
</feature>
<keyword evidence="11" id="KW-1185">Reference proteome</keyword>
<dbReference type="Proteomes" id="UP001163624">
    <property type="component" value="Chromosome"/>
</dbReference>
<keyword evidence="5 8" id="KW-0812">Transmembrane</keyword>
<name>A0ABY6ZVS7_9PSED</name>
<dbReference type="InterPro" id="IPR038731">
    <property type="entry name" value="RgtA/B/C-like"/>
</dbReference>
<evidence type="ECO:0000256" key="6">
    <source>
        <dbReference type="ARBA" id="ARBA00022989"/>
    </source>
</evidence>
<evidence type="ECO:0000259" key="9">
    <source>
        <dbReference type="Pfam" id="PF13231"/>
    </source>
</evidence>
<evidence type="ECO:0000256" key="5">
    <source>
        <dbReference type="ARBA" id="ARBA00022692"/>
    </source>
</evidence>
<feature type="transmembrane region" description="Helical" evidence="8">
    <location>
        <begin position="168"/>
        <end position="193"/>
    </location>
</feature>
<feature type="transmembrane region" description="Helical" evidence="8">
    <location>
        <begin position="205"/>
        <end position="224"/>
    </location>
</feature>
<feature type="domain" description="Glycosyltransferase RgtA/B/C/D-like" evidence="9">
    <location>
        <begin position="65"/>
        <end position="220"/>
    </location>
</feature>
<dbReference type="EC" id="2.4.-.-" evidence="10"/>
<dbReference type="PANTHER" id="PTHR33908:SF3">
    <property type="entry name" value="UNDECAPRENYL PHOSPHATE-ALPHA-4-AMINO-4-DEOXY-L-ARABINOSE ARABINOSYL TRANSFERASE"/>
    <property type="match status" value="1"/>
</dbReference>
<feature type="transmembrane region" description="Helical" evidence="8">
    <location>
        <begin position="138"/>
        <end position="156"/>
    </location>
</feature>
<evidence type="ECO:0000256" key="2">
    <source>
        <dbReference type="ARBA" id="ARBA00022475"/>
    </source>
</evidence>
<sequence length="506" mass="56738">MSSREPSSFPSLLRQWWFLPLLALALYLRLHELTASAIWGDESSSLILAQYSPLQLWRHAAHDVHPPLYFLLLHVWVQVLGDGILSLRLLSALFGVLAVSLGAWLAWRLASRRAAFLAMLLLALLPTAVRYSQEVRMYSLLGCWLLAATLALLYWLEGGRRRYLAVYVLLMAAAFYTHYFTVLGLLVHWLWLASLADSPLRRRDWWLANLAIGVLVLPWLPGLLDLLGHMRVLVAGGDVGWQPPVDALSLPSMLWQWLAQSDGNELPWPVLLGLPMLLLAATLLVLLRDRSRLRSGVLLALYCGLPLLLLYGVSFLSPVFVERYLTAFALGLPLLLAVALDRLLASRRALGAAMLVTLLGLECVGLGQTFAADPNEQFDGMVAYVNAHYRHGDRVVVDDILWYLTFRYYNRTGSEPLLYTAPAADGSSGRPGRYGFGSLIDDRRHVFVDHLADLPQDDGRVWLVMSRYNDDEIPDVPASWRRVARHAGGEVQAMLFERTTQRSAAR</sequence>
<keyword evidence="2" id="KW-1003">Cell membrane</keyword>
<feature type="transmembrane region" description="Helical" evidence="8">
    <location>
        <begin position="299"/>
        <end position="321"/>
    </location>
</feature>
<dbReference type="PANTHER" id="PTHR33908">
    <property type="entry name" value="MANNOSYLTRANSFERASE YKCB-RELATED"/>
    <property type="match status" value="1"/>
</dbReference>
<evidence type="ECO:0000313" key="10">
    <source>
        <dbReference type="EMBL" id="WAI48108.1"/>
    </source>
</evidence>
<keyword evidence="7 8" id="KW-0472">Membrane</keyword>
<dbReference type="GO" id="GO:0016757">
    <property type="term" value="F:glycosyltransferase activity"/>
    <property type="evidence" value="ECO:0007669"/>
    <property type="project" value="UniProtKB-KW"/>
</dbReference>
<dbReference type="EMBL" id="CP113432">
    <property type="protein sequence ID" value="WAI48108.1"/>
    <property type="molecule type" value="Genomic_DNA"/>
</dbReference>
<organism evidence="10 11">
    <name type="scientific">Pseudomonas triclosanedens</name>
    <dbReference type="NCBI Taxonomy" id="2961893"/>
    <lineage>
        <taxon>Bacteria</taxon>
        <taxon>Pseudomonadati</taxon>
        <taxon>Pseudomonadota</taxon>
        <taxon>Gammaproteobacteria</taxon>
        <taxon>Pseudomonadales</taxon>
        <taxon>Pseudomonadaceae</taxon>
        <taxon>Pseudomonas</taxon>
    </lineage>
</organism>
<evidence type="ECO:0000313" key="11">
    <source>
        <dbReference type="Proteomes" id="UP001163624"/>
    </source>
</evidence>
<evidence type="ECO:0000256" key="4">
    <source>
        <dbReference type="ARBA" id="ARBA00022679"/>
    </source>
</evidence>
<keyword evidence="4 10" id="KW-0808">Transferase</keyword>
<protein>
    <submittedName>
        <fullName evidence="10">Glycosyltransferase family 39 protein</fullName>
        <ecNumber evidence="10">2.4.-.-</ecNumber>
    </submittedName>
</protein>
<dbReference type="RefSeq" id="WP_254474699.1">
    <property type="nucleotide sequence ID" value="NZ_CP113432.1"/>
</dbReference>
<keyword evidence="6 8" id="KW-1133">Transmembrane helix</keyword>
<evidence type="ECO:0000256" key="8">
    <source>
        <dbReference type="SAM" id="Phobius"/>
    </source>
</evidence>
<evidence type="ECO:0000256" key="1">
    <source>
        <dbReference type="ARBA" id="ARBA00004651"/>
    </source>
</evidence>
<feature type="transmembrane region" description="Helical" evidence="8">
    <location>
        <begin position="266"/>
        <end position="287"/>
    </location>
</feature>
<dbReference type="InterPro" id="IPR050297">
    <property type="entry name" value="LipidA_mod_glycosyltrf_83"/>
</dbReference>
<gene>
    <name evidence="10" type="ORF">OU419_20420</name>
</gene>
<comment type="subcellular location">
    <subcellularLocation>
        <location evidence="1">Cell membrane</location>
        <topology evidence="1">Multi-pass membrane protein</topology>
    </subcellularLocation>
</comment>
<dbReference type="Pfam" id="PF13231">
    <property type="entry name" value="PMT_2"/>
    <property type="match status" value="1"/>
</dbReference>
<feature type="transmembrane region" description="Helical" evidence="8">
    <location>
        <begin position="87"/>
        <end position="107"/>
    </location>
</feature>
<evidence type="ECO:0000256" key="7">
    <source>
        <dbReference type="ARBA" id="ARBA00023136"/>
    </source>
</evidence>
<accession>A0ABY6ZVS7</accession>
<reference evidence="10" key="1">
    <citation type="submission" date="2022-11" db="EMBL/GenBank/DDBJ databases">
        <title>Pseudomonas triclosanedens sp. nov., a triclosan degrader isolated from activated sludge.</title>
        <authorList>
            <person name="Yin Y."/>
            <person name="Lu Z."/>
        </authorList>
    </citation>
    <scope>NUCLEOTIDE SEQUENCE</scope>
    <source>
        <strain evidence="10">ZM23</strain>
    </source>
</reference>